<feature type="compositionally biased region" description="Low complexity" evidence="2">
    <location>
        <begin position="38"/>
        <end position="55"/>
    </location>
</feature>
<feature type="domain" description="OmpA-like" evidence="4">
    <location>
        <begin position="332"/>
        <end position="453"/>
    </location>
</feature>
<reference evidence="5" key="1">
    <citation type="journal article" date="2014" name="Int. J. Syst. Evol. Microbiol.">
        <title>Complete genome sequence of Corynebacterium casei LMG S-19264T (=DSM 44701T), isolated from a smear-ripened cheese.</title>
        <authorList>
            <consortium name="US DOE Joint Genome Institute (JGI-PGF)"/>
            <person name="Walter F."/>
            <person name="Albersmeier A."/>
            <person name="Kalinowski J."/>
            <person name="Ruckert C."/>
        </authorList>
    </citation>
    <scope>NUCLEOTIDE SEQUENCE</scope>
    <source>
        <strain evidence="5">CGMCC 1.10998</strain>
    </source>
</reference>
<evidence type="ECO:0000256" key="1">
    <source>
        <dbReference type="PROSITE-ProRule" id="PRU00473"/>
    </source>
</evidence>
<dbReference type="PANTHER" id="PTHR38033">
    <property type="entry name" value="MEMBRANE PROTEIN-RELATED"/>
    <property type="match status" value="1"/>
</dbReference>
<keyword evidence="3" id="KW-0812">Transmembrane</keyword>
<dbReference type="InterPro" id="IPR017732">
    <property type="entry name" value="T4/T6SS_DotU"/>
</dbReference>
<dbReference type="CDD" id="cd07185">
    <property type="entry name" value="OmpA_C-like"/>
    <property type="match status" value="1"/>
</dbReference>
<dbReference type="AlphaFoldDB" id="A0A916XJL5"/>
<keyword evidence="6" id="KW-1185">Reference proteome</keyword>
<evidence type="ECO:0000259" key="4">
    <source>
        <dbReference type="PROSITE" id="PS51123"/>
    </source>
</evidence>
<dbReference type="NCBIfam" id="TIGR03349">
    <property type="entry name" value="IV_VI_DotU"/>
    <property type="match status" value="1"/>
</dbReference>
<gene>
    <name evidence="5" type="ORF">GCM10011396_27020</name>
</gene>
<dbReference type="Pfam" id="PF09850">
    <property type="entry name" value="DotU"/>
    <property type="match status" value="1"/>
</dbReference>
<reference evidence="5" key="2">
    <citation type="submission" date="2020-09" db="EMBL/GenBank/DDBJ databases">
        <authorList>
            <person name="Sun Q."/>
            <person name="Zhou Y."/>
        </authorList>
    </citation>
    <scope>NUCLEOTIDE SEQUENCE</scope>
    <source>
        <strain evidence="5">CGMCC 1.10998</strain>
    </source>
</reference>
<name>A0A916XJL5_9BURK</name>
<dbReference type="NCBIfam" id="NF005444">
    <property type="entry name" value="PRK07033.1"/>
    <property type="match status" value="1"/>
</dbReference>
<feature type="transmembrane region" description="Helical" evidence="3">
    <location>
        <begin position="253"/>
        <end position="273"/>
    </location>
</feature>
<evidence type="ECO:0000313" key="5">
    <source>
        <dbReference type="EMBL" id="GGC78431.1"/>
    </source>
</evidence>
<dbReference type="InterPro" id="IPR017733">
    <property type="entry name" value="OmpA-like_dom_proteobacteria"/>
</dbReference>
<dbReference type="InterPro" id="IPR006665">
    <property type="entry name" value="OmpA-like"/>
</dbReference>
<dbReference type="Pfam" id="PF00691">
    <property type="entry name" value="OmpA"/>
    <property type="match status" value="1"/>
</dbReference>
<proteinExistence type="predicted"/>
<dbReference type="PANTHER" id="PTHR38033:SF1">
    <property type="entry name" value="DOTU FAMILY TYPE IV_VI SECRETION SYSTEM PROTEIN"/>
    <property type="match status" value="1"/>
</dbReference>
<dbReference type="NCBIfam" id="NF038228">
    <property type="entry name" value="IcmH_DotU_IVB"/>
    <property type="match status" value="1"/>
</dbReference>
<feature type="region of interest" description="Disordered" evidence="2">
    <location>
        <begin position="1"/>
        <end position="55"/>
    </location>
</feature>
<dbReference type="SUPFAM" id="SSF103088">
    <property type="entry name" value="OmpA-like"/>
    <property type="match status" value="1"/>
</dbReference>
<dbReference type="PROSITE" id="PS51123">
    <property type="entry name" value="OMPA_2"/>
    <property type="match status" value="1"/>
</dbReference>
<dbReference type="GO" id="GO:0016020">
    <property type="term" value="C:membrane"/>
    <property type="evidence" value="ECO:0007669"/>
    <property type="project" value="UniProtKB-UniRule"/>
</dbReference>
<dbReference type="InterPro" id="IPR038522">
    <property type="entry name" value="T4/T6SS_DotU_sf"/>
</dbReference>
<keyword evidence="1 3" id="KW-0472">Membrane</keyword>
<dbReference type="EMBL" id="BMED01000002">
    <property type="protein sequence ID" value="GGC78431.1"/>
    <property type="molecule type" value="Genomic_DNA"/>
</dbReference>
<sequence>MQDPDRTVLVPAPGGKRAAPANPGATAAAPEDGTVIIPQTSQSPQQPQPAQARAQPVAAAKVPATLHGNALNPLVRAANPLLDLVTPLRHMTSYPNVEELRIQLIGAIKTFETEAKAAHVEHESIAAARYSLCTFLDETISSTPWGGGGVWASRSLLVTFHNEAFGGEKFFLILQKLGQDARANLHILELMYLCLALGLEGRYRVIEGGRAQLEILRERLQQLIQKQRGAFEPELSVHWKGASGKGEPLWRVIPVWVLAAVAAVIFIILQLFFSFRLNQASDPVFSSLHQIKVAAALPPPRPVAAPVAKPVRVAGFLAPEIERGLVSVNETADRSVVTLRGDGVFASGSAEVTRDFIPLLQRIGDALKPVPGKVIVIGHTDNVKAGISAKFPSNWDLSKGRASSVKTLLAERAGPPDRYTVEGRGDTEPLVANDSPANRARNRRVDIIVLTPAAQP</sequence>
<keyword evidence="3" id="KW-1133">Transmembrane helix</keyword>
<evidence type="ECO:0000313" key="6">
    <source>
        <dbReference type="Proteomes" id="UP000637423"/>
    </source>
</evidence>
<evidence type="ECO:0000256" key="2">
    <source>
        <dbReference type="SAM" id="MobiDB-lite"/>
    </source>
</evidence>
<organism evidence="5 6">
    <name type="scientific">Undibacterium terreum</name>
    <dbReference type="NCBI Taxonomy" id="1224302"/>
    <lineage>
        <taxon>Bacteria</taxon>
        <taxon>Pseudomonadati</taxon>
        <taxon>Pseudomonadota</taxon>
        <taxon>Betaproteobacteria</taxon>
        <taxon>Burkholderiales</taxon>
        <taxon>Oxalobacteraceae</taxon>
        <taxon>Undibacterium</taxon>
    </lineage>
</organism>
<dbReference type="Gene3D" id="3.30.1330.60">
    <property type="entry name" value="OmpA-like domain"/>
    <property type="match status" value="1"/>
</dbReference>
<protein>
    <recommendedName>
        <fullName evidence="4">OmpA-like domain-containing protein</fullName>
    </recommendedName>
</protein>
<dbReference type="Proteomes" id="UP000637423">
    <property type="component" value="Unassembled WGS sequence"/>
</dbReference>
<dbReference type="InterPro" id="IPR036737">
    <property type="entry name" value="OmpA-like_sf"/>
</dbReference>
<dbReference type="NCBIfam" id="TIGR03350">
    <property type="entry name" value="type_VI_ompA"/>
    <property type="match status" value="1"/>
</dbReference>
<accession>A0A916XJL5</accession>
<feature type="region of interest" description="Disordered" evidence="2">
    <location>
        <begin position="415"/>
        <end position="437"/>
    </location>
</feature>
<dbReference type="Gene3D" id="1.25.40.590">
    <property type="entry name" value="Type IV / VI secretion system, DotU"/>
    <property type="match status" value="1"/>
</dbReference>
<comment type="caution">
    <text evidence="5">The sequence shown here is derived from an EMBL/GenBank/DDBJ whole genome shotgun (WGS) entry which is preliminary data.</text>
</comment>
<feature type="compositionally biased region" description="Low complexity" evidence="2">
    <location>
        <begin position="18"/>
        <end position="30"/>
    </location>
</feature>
<evidence type="ECO:0000256" key="3">
    <source>
        <dbReference type="SAM" id="Phobius"/>
    </source>
</evidence>